<evidence type="ECO:0000313" key="3">
    <source>
        <dbReference type="Proteomes" id="UP001254608"/>
    </source>
</evidence>
<keyword evidence="1" id="KW-0812">Transmembrane</keyword>
<sequence>MKLPIARFFSVTNCLLLALAFILMGKAMSALQEAGLIGITSLPVSFDIDWVGVKSIWQGILAQLSVLVVFLVFLGLARRQRKNAPVAERSGEFLERVSPARNRSSRQIPQYTALLHCPTV</sequence>
<evidence type="ECO:0000256" key="1">
    <source>
        <dbReference type="SAM" id="Phobius"/>
    </source>
</evidence>
<comment type="caution">
    <text evidence="2">The sequence shown here is derived from an EMBL/GenBank/DDBJ whole genome shotgun (WGS) entry which is preliminary data.</text>
</comment>
<name>A0ABU2WMF7_9GAMM</name>
<keyword evidence="1" id="KW-0472">Membrane</keyword>
<feature type="transmembrane region" description="Helical" evidence="1">
    <location>
        <begin position="56"/>
        <end position="77"/>
    </location>
</feature>
<dbReference type="RefSeq" id="WP_311366449.1">
    <property type="nucleotide sequence ID" value="NZ_JAVRIC010000033.1"/>
</dbReference>
<keyword evidence="3" id="KW-1185">Reference proteome</keyword>
<accession>A0ABU2WMF7</accession>
<organism evidence="2 3">
    <name type="scientific">Banduia mediterranea</name>
    <dbReference type="NCBI Taxonomy" id="3075609"/>
    <lineage>
        <taxon>Bacteria</taxon>
        <taxon>Pseudomonadati</taxon>
        <taxon>Pseudomonadota</taxon>
        <taxon>Gammaproteobacteria</taxon>
        <taxon>Nevskiales</taxon>
        <taxon>Algiphilaceae</taxon>
        <taxon>Banduia</taxon>
    </lineage>
</organism>
<dbReference type="EMBL" id="JAVRIC010000033">
    <property type="protein sequence ID" value="MDT0499037.1"/>
    <property type="molecule type" value="Genomic_DNA"/>
</dbReference>
<gene>
    <name evidence="2" type="ORF">RM530_16970</name>
</gene>
<dbReference type="Proteomes" id="UP001254608">
    <property type="component" value="Unassembled WGS sequence"/>
</dbReference>
<reference evidence="2 3" key="1">
    <citation type="submission" date="2023-09" db="EMBL/GenBank/DDBJ databases">
        <authorList>
            <person name="Rey-Velasco X."/>
        </authorList>
    </citation>
    <scope>NUCLEOTIDE SEQUENCE [LARGE SCALE GENOMIC DNA]</scope>
    <source>
        <strain evidence="2 3">W345</strain>
    </source>
</reference>
<protein>
    <submittedName>
        <fullName evidence="2">Uncharacterized protein</fullName>
    </submittedName>
</protein>
<proteinExistence type="predicted"/>
<evidence type="ECO:0000313" key="2">
    <source>
        <dbReference type="EMBL" id="MDT0499037.1"/>
    </source>
</evidence>
<keyword evidence="1" id="KW-1133">Transmembrane helix</keyword>